<dbReference type="InterPro" id="IPR050270">
    <property type="entry name" value="DegV_domain_contain"/>
</dbReference>
<dbReference type="SMART" id="SM01121">
    <property type="entry name" value="Dak1_2"/>
    <property type="match status" value="1"/>
</dbReference>
<dbReference type="EMBL" id="RHHQ01000006">
    <property type="protein sequence ID" value="RNB91234.1"/>
    <property type="molecule type" value="Genomic_DNA"/>
</dbReference>
<dbReference type="InterPro" id="IPR033470">
    <property type="entry name" value="FakA-like_C"/>
</dbReference>
<proteinExistence type="predicted"/>
<dbReference type="PROSITE" id="PS51480">
    <property type="entry name" value="DHAL"/>
    <property type="match status" value="1"/>
</dbReference>
<name>A0A3M8DTI6_9BACL</name>
<dbReference type="GO" id="GO:0006071">
    <property type="term" value="P:glycerol metabolic process"/>
    <property type="evidence" value="ECO:0007669"/>
    <property type="project" value="InterPro"/>
</dbReference>
<dbReference type="InterPro" id="IPR019986">
    <property type="entry name" value="YloV-like"/>
</dbReference>
<feature type="domain" description="DhaL" evidence="1">
    <location>
        <begin position="9"/>
        <end position="201"/>
    </location>
</feature>
<evidence type="ECO:0000313" key="3">
    <source>
        <dbReference type="Proteomes" id="UP000271031"/>
    </source>
</evidence>
<dbReference type="InterPro" id="IPR048394">
    <property type="entry name" value="FakA-like_M"/>
</dbReference>
<evidence type="ECO:0000259" key="1">
    <source>
        <dbReference type="PROSITE" id="PS51480"/>
    </source>
</evidence>
<dbReference type="Pfam" id="PF21645">
    <property type="entry name" value="FakA-like_M"/>
    <property type="match status" value="1"/>
</dbReference>
<dbReference type="RefSeq" id="WP_122917086.1">
    <property type="nucleotide sequence ID" value="NZ_RHHQ01000006.1"/>
</dbReference>
<dbReference type="AlphaFoldDB" id="A0A3M8DTI6"/>
<dbReference type="OrthoDB" id="9760324at2"/>
<keyword evidence="3" id="KW-1185">Reference proteome</keyword>
<dbReference type="NCBIfam" id="TIGR03599">
    <property type="entry name" value="YloV"/>
    <property type="match status" value="1"/>
</dbReference>
<protein>
    <submittedName>
        <fullName evidence="2">DAK2 domain-containing protein</fullName>
    </submittedName>
</protein>
<dbReference type="InterPro" id="IPR036117">
    <property type="entry name" value="DhaL_dom_sf"/>
</dbReference>
<dbReference type="InterPro" id="IPR004007">
    <property type="entry name" value="DhaL_dom"/>
</dbReference>
<gene>
    <name evidence="2" type="ORF">EDM56_06540</name>
</gene>
<dbReference type="GO" id="GO:0004371">
    <property type="term" value="F:glycerone kinase activity"/>
    <property type="evidence" value="ECO:0007669"/>
    <property type="project" value="InterPro"/>
</dbReference>
<dbReference type="Proteomes" id="UP000271031">
    <property type="component" value="Unassembled WGS sequence"/>
</dbReference>
<dbReference type="Gene3D" id="1.25.40.340">
    <property type="match status" value="1"/>
</dbReference>
<accession>A0A3M8DTI6</accession>
<evidence type="ECO:0000313" key="2">
    <source>
        <dbReference type="EMBL" id="RNB91234.1"/>
    </source>
</evidence>
<dbReference type="Pfam" id="PF13684">
    <property type="entry name" value="FakA-like_C"/>
    <property type="match status" value="1"/>
</dbReference>
<dbReference type="SMART" id="SM01120">
    <property type="entry name" value="Dak2"/>
    <property type="match status" value="1"/>
</dbReference>
<dbReference type="PANTHER" id="PTHR33434">
    <property type="entry name" value="DEGV DOMAIN-CONTAINING PROTEIN DR_1986-RELATED"/>
    <property type="match status" value="1"/>
</dbReference>
<sequence length="579" mass="62001">MVHTQLDGDLFSQMVFLGAAKLRTNVKMVDALNVFPVPDGDTGTNMNMTFTTGVEELAKRQSPHLSESAQTLAKGLLMGARGNSGVILSQLFRGFSKSVSGKSEITAHQFADALKAGVDTAYQAVMRPVEGTILTVAREAAETAVRAARVSDNLTAVMEKTLEQAKLTLSRTPEYLPVLKEVGVVDSGGQGLVLIYEGFVQALHGEVVDDADHGQQVASVAELEQLVAEQHNAQLHMKTEDITFGYCTEFMIRLADSTEANKKAFAEQLFRAQLDRMGDSLLVVSDEEVVKVHIHAEHPGEVLNYAQQYGSLHRLKIENMREQHSNIVKEEATKHDSAVPVPVAAEVHTAEVAAPQAESKRLPYGIIAVAAGPGIAEIFKSLGVHAVVEGGQTMNPSTEDFVNAMNGLDAERIIILPNNSNIVMAAQQSAALVDVPVAVIPTKSVPQGMTALVSFNGDESLDTNQEAMTAAIAQVKTGLVTHSVRDTKLGDVEIKEGDFIGIADGTIVTAQADMMEAAKELLRNMVDEDTGIVSILLGEGTQDEQGEALVAQLADDHPDVEAEVAYGGQPLYPFIFAVE</sequence>
<dbReference type="Pfam" id="PF02734">
    <property type="entry name" value="Dak2"/>
    <property type="match status" value="1"/>
</dbReference>
<organism evidence="2 3">
    <name type="scientific">Brevibacillus fluminis</name>
    <dbReference type="NCBI Taxonomy" id="511487"/>
    <lineage>
        <taxon>Bacteria</taxon>
        <taxon>Bacillati</taxon>
        <taxon>Bacillota</taxon>
        <taxon>Bacilli</taxon>
        <taxon>Bacillales</taxon>
        <taxon>Paenibacillaceae</taxon>
        <taxon>Brevibacillus</taxon>
    </lineage>
</organism>
<dbReference type="SUPFAM" id="SSF101473">
    <property type="entry name" value="DhaL-like"/>
    <property type="match status" value="1"/>
</dbReference>
<dbReference type="PANTHER" id="PTHR33434:SF4">
    <property type="entry name" value="PHOSPHATASE PROTEIN"/>
    <property type="match status" value="1"/>
</dbReference>
<comment type="caution">
    <text evidence="2">The sequence shown here is derived from an EMBL/GenBank/DDBJ whole genome shotgun (WGS) entry which is preliminary data.</text>
</comment>
<reference evidence="2 3" key="1">
    <citation type="submission" date="2018-10" db="EMBL/GenBank/DDBJ databases">
        <title>Phylogenomics of Brevibacillus.</title>
        <authorList>
            <person name="Dunlap C."/>
        </authorList>
    </citation>
    <scope>NUCLEOTIDE SEQUENCE [LARGE SCALE GENOMIC DNA]</scope>
    <source>
        <strain evidence="2 3">JCM 15716</strain>
    </source>
</reference>